<reference evidence="1" key="1">
    <citation type="journal article" date="2014" name="Gene">
        <title>Genome-guided analysis of transformation efficiency and carbon dioxide assimilation by Moorella thermoacetica Y72.</title>
        <authorList>
            <person name="Tsukahara K."/>
            <person name="Kita A."/>
            <person name="Nakashimada Y."/>
            <person name="Hoshino T."/>
            <person name="Murakami K."/>
        </authorList>
    </citation>
    <scope>NUCLEOTIDE SEQUENCE [LARGE SCALE GENOMIC DNA]</scope>
    <source>
        <strain evidence="1">Y72</strain>
    </source>
</reference>
<protein>
    <submittedName>
        <fullName evidence="1">Predicted amidohydrolase</fullName>
    </submittedName>
</protein>
<dbReference type="AlphaFoldDB" id="A0A0S6U859"/>
<dbReference type="Proteomes" id="UP000063718">
    <property type="component" value="Unassembled WGS sequence"/>
</dbReference>
<evidence type="ECO:0000313" key="1">
    <source>
        <dbReference type="EMBL" id="GAF25186.1"/>
    </source>
</evidence>
<dbReference type="EMBL" id="DF238840">
    <property type="protein sequence ID" value="GAF25186.1"/>
    <property type="molecule type" value="Genomic_DNA"/>
</dbReference>
<sequence length="54" mass="5665">MQGALEIKILHGIDTGLGLLCGRIWEDGDMDVARATGMEKAEIGRGPAGIITGR</sequence>
<organism evidence="1">
    <name type="scientific">Moorella thermoacetica Y72</name>
    <dbReference type="NCBI Taxonomy" id="1325331"/>
    <lineage>
        <taxon>Bacteria</taxon>
        <taxon>Bacillati</taxon>
        <taxon>Bacillota</taxon>
        <taxon>Clostridia</taxon>
        <taxon>Neomoorellales</taxon>
        <taxon>Neomoorellaceae</taxon>
        <taxon>Neomoorella</taxon>
    </lineage>
</organism>
<name>A0A0S6U859_NEOTH</name>
<gene>
    <name evidence="1" type="ORF">MTY_0516</name>
</gene>
<dbReference type="GO" id="GO:0016787">
    <property type="term" value="F:hydrolase activity"/>
    <property type="evidence" value="ECO:0007669"/>
    <property type="project" value="UniProtKB-KW"/>
</dbReference>
<keyword evidence="1" id="KW-0378">Hydrolase</keyword>
<proteinExistence type="predicted"/>
<accession>A0A0S6U859</accession>